<organism evidence="1">
    <name type="scientific">marine sediment metagenome</name>
    <dbReference type="NCBI Taxonomy" id="412755"/>
    <lineage>
        <taxon>unclassified sequences</taxon>
        <taxon>metagenomes</taxon>
        <taxon>ecological metagenomes</taxon>
    </lineage>
</organism>
<sequence>MTVTSKYEIAWRNVKIGDHAFITFNYSGNTDERIIPRAKGIKIWSTYELGGGKTNITVTGFVARNSRIALEEYFNNFDSLFSLNEVGDIIITDTSTSNTYTLPDCYLKSYSQESSDLKSNTFIMEFVKSL</sequence>
<comment type="caution">
    <text evidence="1">The sequence shown here is derived from an EMBL/GenBank/DDBJ whole genome shotgun (WGS) entry which is preliminary data.</text>
</comment>
<dbReference type="EMBL" id="LAZR01000195">
    <property type="protein sequence ID" value="KKN82780.1"/>
    <property type="molecule type" value="Genomic_DNA"/>
</dbReference>
<evidence type="ECO:0000313" key="1">
    <source>
        <dbReference type="EMBL" id="KKN82780.1"/>
    </source>
</evidence>
<gene>
    <name evidence="1" type="ORF">LCGC14_0306040</name>
</gene>
<proteinExistence type="predicted"/>
<dbReference type="AlphaFoldDB" id="A0A0F9TP00"/>
<name>A0A0F9TP00_9ZZZZ</name>
<protein>
    <submittedName>
        <fullName evidence="1">Uncharacterized protein</fullName>
    </submittedName>
</protein>
<reference evidence="1" key="1">
    <citation type="journal article" date="2015" name="Nature">
        <title>Complex archaea that bridge the gap between prokaryotes and eukaryotes.</title>
        <authorList>
            <person name="Spang A."/>
            <person name="Saw J.H."/>
            <person name="Jorgensen S.L."/>
            <person name="Zaremba-Niedzwiedzka K."/>
            <person name="Martijn J."/>
            <person name="Lind A.E."/>
            <person name="van Eijk R."/>
            <person name="Schleper C."/>
            <person name="Guy L."/>
            <person name="Ettema T.J."/>
        </authorList>
    </citation>
    <scope>NUCLEOTIDE SEQUENCE</scope>
</reference>
<accession>A0A0F9TP00</accession>